<gene>
    <name evidence="8" type="primary">bamA</name>
    <name evidence="11" type="ORF">C8D97_101167</name>
</gene>
<dbReference type="AlphaFoldDB" id="A0A316G0F3"/>
<feature type="domain" description="POTRA" evidence="10">
    <location>
        <begin position="177"/>
        <end position="265"/>
    </location>
</feature>
<evidence type="ECO:0000313" key="12">
    <source>
        <dbReference type="Proteomes" id="UP000245790"/>
    </source>
</evidence>
<dbReference type="Gene3D" id="3.10.20.310">
    <property type="entry name" value="membrane protein fhac"/>
    <property type="match status" value="5"/>
</dbReference>
<name>A0A316G0F3_9GAMM</name>
<dbReference type="PANTHER" id="PTHR12815">
    <property type="entry name" value="SORTING AND ASSEMBLY MACHINERY SAMM50 PROTEIN FAMILY MEMBER"/>
    <property type="match status" value="1"/>
</dbReference>
<evidence type="ECO:0000256" key="1">
    <source>
        <dbReference type="ARBA" id="ARBA00004370"/>
    </source>
</evidence>
<keyword evidence="12" id="KW-1185">Reference proteome</keyword>
<keyword evidence="4 8" id="KW-0732">Signal</keyword>
<keyword evidence="5 8" id="KW-0677">Repeat</keyword>
<dbReference type="PROSITE" id="PS51779">
    <property type="entry name" value="POTRA"/>
    <property type="match status" value="4"/>
</dbReference>
<dbReference type="OrthoDB" id="9803054at2"/>
<evidence type="ECO:0000256" key="9">
    <source>
        <dbReference type="NCBIfam" id="TIGR03303"/>
    </source>
</evidence>
<feature type="chain" id="PRO_5016472562" description="Outer membrane protein assembly factor BamA" evidence="8">
    <location>
        <begin position="22"/>
        <end position="829"/>
    </location>
</feature>
<dbReference type="GO" id="GO:0051205">
    <property type="term" value="P:protein insertion into membrane"/>
    <property type="evidence" value="ECO:0007669"/>
    <property type="project" value="UniProtKB-UniRule"/>
</dbReference>
<proteinExistence type="inferred from homology"/>
<dbReference type="InterPro" id="IPR010827">
    <property type="entry name" value="BamA/TamA_POTRA"/>
</dbReference>
<dbReference type="InterPro" id="IPR039910">
    <property type="entry name" value="D15-like"/>
</dbReference>
<evidence type="ECO:0000256" key="4">
    <source>
        <dbReference type="ARBA" id="ARBA00022729"/>
    </source>
</evidence>
<keyword evidence="3 8" id="KW-0812">Transmembrane</keyword>
<reference evidence="11 12" key="1">
    <citation type="submission" date="2018-05" db="EMBL/GenBank/DDBJ databases">
        <title>Genomic Encyclopedia of Type Strains, Phase IV (KMG-IV): sequencing the most valuable type-strain genomes for metagenomic binning, comparative biology and taxonomic classification.</title>
        <authorList>
            <person name="Goeker M."/>
        </authorList>
    </citation>
    <scope>NUCLEOTIDE SEQUENCE [LARGE SCALE GENOMIC DNA]</scope>
    <source>
        <strain evidence="11 12">DSM 25350</strain>
    </source>
</reference>
<feature type="domain" description="POTRA" evidence="10">
    <location>
        <begin position="268"/>
        <end position="346"/>
    </location>
</feature>
<feature type="signal peptide" evidence="8">
    <location>
        <begin position="1"/>
        <end position="21"/>
    </location>
</feature>
<dbReference type="NCBIfam" id="TIGR03303">
    <property type="entry name" value="OM_YaeT"/>
    <property type="match status" value="1"/>
</dbReference>
<keyword evidence="7 8" id="KW-0998">Cell outer membrane</keyword>
<organism evidence="11 12">
    <name type="scientific">Pleionea mediterranea</name>
    <dbReference type="NCBI Taxonomy" id="523701"/>
    <lineage>
        <taxon>Bacteria</taxon>
        <taxon>Pseudomonadati</taxon>
        <taxon>Pseudomonadota</taxon>
        <taxon>Gammaproteobacteria</taxon>
        <taxon>Oceanospirillales</taxon>
        <taxon>Pleioneaceae</taxon>
        <taxon>Pleionea</taxon>
    </lineage>
</organism>
<comment type="subcellular location">
    <subcellularLocation>
        <location evidence="8">Cell outer membrane</location>
    </subcellularLocation>
    <subcellularLocation>
        <location evidence="1">Membrane</location>
    </subcellularLocation>
</comment>
<dbReference type="Gene3D" id="2.40.160.50">
    <property type="entry name" value="membrane protein fhac: a member of the omp85/tpsb transporter family"/>
    <property type="match status" value="1"/>
</dbReference>
<dbReference type="InterPro" id="IPR000184">
    <property type="entry name" value="Bac_surfAg_D15"/>
</dbReference>
<comment type="caution">
    <text evidence="11">The sequence shown here is derived from an EMBL/GenBank/DDBJ whole genome shotgun (WGS) entry which is preliminary data.</text>
</comment>
<evidence type="ECO:0000259" key="10">
    <source>
        <dbReference type="PROSITE" id="PS51779"/>
    </source>
</evidence>
<evidence type="ECO:0000256" key="7">
    <source>
        <dbReference type="ARBA" id="ARBA00023237"/>
    </source>
</evidence>
<feature type="domain" description="POTRA" evidence="10">
    <location>
        <begin position="349"/>
        <end position="423"/>
    </location>
</feature>
<dbReference type="Proteomes" id="UP000245790">
    <property type="component" value="Unassembled WGS sequence"/>
</dbReference>
<dbReference type="GO" id="GO:0043165">
    <property type="term" value="P:Gram-negative-bacterium-type cell outer membrane assembly"/>
    <property type="evidence" value="ECO:0007669"/>
    <property type="project" value="UniProtKB-UniRule"/>
</dbReference>
<dbReference type="EMBL" id="QGGU01000001">
    <property type="protein sequence ID" value="PWK54319.1"/>
    <property type="molecule type" value="Genomic_DNA"/>
</dbReference>
<dbReference type="InterPro" id="IPR034746">
    <property type="entry name" value="POTRA"/>
</dbReference>
<dbReference type="RefSeq" id="WP_109761442.1">
    <property type="nucleotide sequence ID" value="NZ_QGGU01000001.1"/>
</dbReference>
<dbReference type="PANTHER" id="PTHR12815:SF23">
    <property type="entry name" value="OUTER MEMBRANE PROTEIN ASSEMBLY FACTOR BAMA"/>
    <property type="match status" value="1"/>
</dbReference>
<dbReference type="FunFam" id="3.10.20.310:FF:000002">
    <property type="entry name" value="Outer membrane protein assembly factor BamA"/>
    <property type="match status" value="1"/>
</dbReference>
<evidence type="ECO:0000256" key="5">
    <source>
        <dbReference type="ARBA" id="ARBA00022737"/>
    </source>
</evidence>
<evidence type="ECO:0000256" key="6">
    <source>
        <dbReference type="ARBA" id="ARBA00023136"/>
    </source>
</evidence>
<keyword evidence="2 8" id="KW-1134">Transmembrane beta strand</keyword>
<feature type="domain" description="POTRA" evidence="10">
    <location>
        <begin position="26"/>
        <end position="93"/>
    </location>
</feature>
<dbReference type="Pfam" id="PF07244">
    <property type="entry name" value="POTRA"/>
    <property type="match status" value="4"/>
</dbReference>
<dbReference type="Pfam" id="PF01103">
    <property type="entry name" value="Omp85"/>
    <property type="match status" value="1"/>
</dbReference>
<comment type="function">
    <text evidence="8">Part of the outer membrane protein assembly complex, which is involved in assembly and insertion of beta-barrel proteins into the outer membrane.</text>
</comment>
<dbReference type="HAMAP" id="MF_01430">
    <property type="entry name" value="OM_assembly_BamA"/>
    <property type="match status" value="1"/>
</dbReference>
<comment type="similarity">
    <text evidence="8">Belongs to the BamA family.</text>
</comment>
<evidence type="ECO:0000256" key="2">
    <source>
        <dbReference type="ARBA" id="ARBA00022452"/>
    </source>
</evidence>
<evidence type="ECO:0000313" key="11">
    <source>
        <dbReference type="EMBL" id="PWK54319.1"/>
    </source>
</evidence>
<sequence length="829" mass="92667" precursor="true">MTIKQIVLSSILFLASSSVFASFSAFKVNDIKVNGLQRIELGTFFTYLPIQVGETLDEARLPRVIRSLSESGSFQYIKVSRDGNTLVIDVEERPIISDIIIEGNKELKTEDLLNGMRGAGFAKGEVYQAAALEAIASEIRNQYFSHGKYGVEVKTRAVNMSRNRVQVRMDVDEGEPAAIKEINIVGNKVYSDEELLDQFELTTGGMFSFFTSDNQYAKEKLSGDIEKLRNYYLDRGYLKFQVVSTQVAISPDNKGMFITMNVDEGEKFTVKEIKFSGELIYTEEQLRSLVPLRAGDTYSGAAISFSEERISEWLGFKGYAFANVLSVPELDEENLEVSLIIFVDPKQKTYVRRVTFSGNESTNDHVLRREVRLMESEALSTQLVERSKTRMERLPYIENVSVETPKVEGTSDQVDVEFKVKERSAGTISGGLGYGSFYGLSLQASVSHENFLGSGNRVAFSLNNSKAVKNYNFNFTDPYFTLDGVSLGYNLSYRETDYSELRINRSSQKSTGLGATLGIPLSEVSRFNIGSTYLSNQLNSFPRDSNGGRSQPIIDLFEGFGLDPFVDTSLDFQILEMQTSWIRNTLNRGVFPDNGSLNRVSLEASVPNSDLEYYKLSYNFTNYWGFTRGWSIKTAFNLSFGDGYGDGVNENLPYFENFYGGTSDSLRGFENNTVGPREIIRSPTTSTIIGPDGNSYPVILPSENDRLQLTRFSSGGNASATGSLELIFPTPFAEDNRSVRTSFFVDAGNVWNTKFDVNRYQGMPVTIQGTNQVISMPDFGDPSRYRVSAGFAIQWLSPMGPISISLGRPIKEQAFDEFETLQFNIGRTF</sequence>
<dbReference type="InterPro" id="IPR023707">
    <property type="entry name" value="OM_assembly_BamA"/>
</dbReference>
<evidence type="ECO:0000256" key="8">
    <source>
        <dbReference type="HAMAP-Rule" id="MF_01430"/>
    </source>
</evidence>
<comment type="subunit">
    <text evidence="8">Part of the Bam complex.</text>
</comment>
<dbReference type="GO" id="GO:1990063">
    <property type="term" value="C:Bam protein complex"/>
    <property type="evidence" value="ECO:0007669"/>
    <property type="project" value="TreeGrafter"/>
</dbReference>
<protein>
    <recommendedName>
        <fullName evidence="8 9">Outer membrane protein assembly factor BamA</fullName>
    </recommendedName>
</protein>
<evidence type="ECO:0000256" key="3">
    <source>
        <dbReference type="ARBA" id="ARBA00022692"/>
    </source>
</evidence>
<keyword evidence="6 8" id="KW-0472">Membrane</keyword>
<accession>A0A316G0F3</accession>
<dbReference type="PIRSF" id="PIRSF006076">
    <property type="entry name" value="OM_assembly_OMP85"/>
    <property type="match status" value="1"/>
</dbReference>